<feature type="compositionally biased region" description="Basic residues" evidence="1">
    <location>
        <begin position="71"/>
        <end position="81"/>
    </location>
</feature>
<evidence type="ECO:0000259" key="2">
    <source>
        <dbReference type="Pfam" id="PF13409"/>
    </source>
</evidence>
<evidence type="ECO:0000313" key="4">
    <source>
        <dbReference type="Proteomes" id="UP000234474"/>
    </source>
</evidence>
<feature type="compositionally biased region" description="Basic and acidic residues" evidence="1">
    <location>
        <begin position="82"/>
        <end position="91"/>
    </location>
</feature>
<gene>
    <name evidence="3" type="ORF">P174DRAFT_377632</name>
</gene>
<dbReference type="Gene3D" id="3.40.30.10">
    <property type="entry name" value="Glutaredoxin"/>
    <property type="match status" value="1"/>
</dbReference>
<dbReference type="STRING" id="1392255.A0A2I1BXQ2"/>
<dbReference type="Proteomes" id="UP000234474">
    <property type="component" value="Unassembled WGS sequence"/>
</dbReference>
<dbReference type="OrthoDB" id="202840at2759"/>
<dbReference type="InterPro" id="IPR036249">
    <property type="entry name" value="Thioredoxin-like_sf"/>
</dbReference>
<dbReference type="InterPro" id="IPR004045">
    <property type="entry name" value="Glutathione_S-Trfase_N"/>
</dbReference>
<dbReference type="VEuPathDB" id="FungiDB:P174DRAFT_377632"/>
<dbReference type="SUPFAM" id="SSF52833">
    <property type="entry name" value="Thioredoxin-like"/>
    <property type="match status" value="1"/>
</dbReference>
<dbReference type="AlphaFoldDB" id="A0A2I1BXQ2"/>
<proteinExistence type="predicted"/>
<reference evidence="4" key="1">
    <citation type="journal article" date="2018" name="Proc. Natl. Acad. Sci. U.S.A.">
        <title>Linking secondary metabolites to gene clusters through genome sequencing of six diverse Aspergillus species.</title>
        <authorList>
            <person name="Kaerboelling I."/>
            <person name="Vesth T.C."/>
            <person name="Frisvad J.C."/>
            <person name="Nybo J.L."/>
            <person name="Theobald S."/>
            <person name="Kuo A."/>
            <person name="Bowyer P."/>
            <person name="Matsuda Y."/>
            <person name="Mondo S."/>
            <person name="Lyhne E.K."/>
            <person name="Kogle M.E."/>
            <person name="Clum A."/>
            <person name="Lipzen A."/>
            <person name="Salamov A."/>
            <person name="Ngan C.Y."/>
            <person name="Daum C."/>
            <person name="Chiniquy J."/>
            <person name="Barry K."/>
            <person name="LaButti K."/>
            <person name="Haridas S."/>
            <person name="Simmons B.A."/>
            <person name="Magnuson J.K."/>
            <person name="Mortensen U.H."/>
            <person name="Larsen T.O."/>
            <person name="Grigoriev I.V."/>
            <person name="Baker S.E."/>
            <person name="Andersen M.R."/>
        </authorList>
    </citation>
    <scope>NUCLEOTIDE SEQUENCE [LARGE SCALE GENOMIC DNA]</scope>
    <source>
        <strain evidence="4">IBT 16806</strain>
    </source>
</reference>
<feature type="region of interest" description="Disordered" evidence="1">
    <location>
        <begin position="71"/>
        <end position="91"/>
    </location>
</feature>
<organism evidence="3 4">
    <name type="scientific">Aspergillus novofumigatus (strain IBT 16806)</name>
    <dbReference type="NCBI Taxonomy" id="1392255"/>
    <lineage>
        <taxon>Eukaryota</taxon>
        <taxon>Fungi</taxon>
        <taxon>Dikarya</taxon>
        <taxon>Ascomycota</taxon>
        <taxon>Pezizomycotina</taxon>
        <taxon>Eurotiomycetes</taxon>
        <taxon>Eurotiomycetidae</taxon>
        <taxon>Eurotiales</taxon>
        <taxon>Aspergillaceae</taxon>
        <taxon>Aspergillus</taxon>
        <taxon>Aspergillus subgen. Fumigati</taxon>
    </lineage>
</organism>
<dbReference type="GeneID" id="36530090"/>
<keyword evidence="4" id="KW-1185">Reference proteome</keyword>
<sequence>MSSPQVILYAKWYSDCSARLRLALQLKDIKYVYMPVDEPNAAAYKEINPSGLVPTHSPRWSIWKRDIRHHKPEKVSSRQKRTYRDEQQFAA</sequence>
<evidence type="ECO:0000256" key="1">
    <source>
        <dbReference type="SAM" id="MobiDB-lite"/>
    </source>
</evidence>
<protein>
    <recommendedName>
        <fullName evidence="2">GST N-terminal domain-containing protein</fullName>
    </recommendedName>
</protein>
<dbReference type="Pfam" id="PF13409">
    <property type="entry name" value="GST_N_2"/>
    <property type="match status" value="1"/>
</dbReference>
<feature type="domain" description="GST N-terminal" evidence="2">
    <location>
        <begin position="14"/>
        <end position="55"/>
    </location>
</feature>
<name>A0A2I1BXQ2_ASPN1</name>
<comment type="caution">
    <text evidence="3">The sequence shown here is derived from an EMBL/GenBank/DDBJ whole genome shotgun (WGS) entry which is preliminary data.</text>
</comment>
<dbReference type="EMBL" id="MSZS01000008">
    <property type="protein sequence ID" value="PKX90111.1"/>
    <property type="molecule type" value="Genomic_DNA"/>
</dbReference>
<accession>A0A2I1BXQ2</accession>
<dbReference type="RefSeq" id="XP_024678706.1">
    <property type="nucleotide sequence ID" value="XM_024822764.1"/>
</dbReference>
<dbReference type="OMA" id="IWKRDIR"/>
<evidence type="ECO:0000313" key="3">
    <source>
        <dbReference type="EMBL" id="PKX90111.1"/>
    </source>
</evidence>